<evidence type="ECO:0000313" key="2">
    <source>
        <dbReference type="Proteomes" id="UP000054018"/>
    </source>
</evidence>
<evidence type="ECO:0000313" key="1">
    <source>
        <dbReference type="EMBL" id="KIK15458.1"/>
    </source>
</evidence>
<name>A0A0C9Z6A7_9AGAM</name>
<reference evidence="1 2" key="1">
    <citation type="submission" date="2014-04" db="EMBL/GenBank/DDBJ databases">
        <authorList>
            <consortium name="DOE Joint Genome Institute"/>
            <person name="Kuo A."/>
            <person name="Kohler A."/>
            <person name="Costa M.D."/>
            <person name="Nagy L.G."/>
            <person name="Floudas D."/>
            <person name="Copeland A."/>
            <person name="Barry K.W."/>
            <person name="Cichocki N."/>
            <person name="Veneault-Fourrey C."/>
            <person name="LaButti K."/>
            <person name="Lindquist E.A."/>
            <person name="Lipzen A."/>
            <person name="Lundell T."/>
            <person name="Morin E."/>
            <person name="Murat C."/>
            <person name="Sun H."/>
            <person name="Tunlid A."/>
            <person name="Henrissat B."/>
            <person name="Grigoriev I.V."/>
            <person name="Hibbett D.S."/>
            <person name="Martin F."/>
            <person name="Nordberg H.P."/>
            <person name="Cantor M.N."/>
            <person name="Hua S.X."/>
        </authorList>
    </citation>
    <scope>NUCLEOTIDE SEQUENCE [LARGE SCALE GENOMIC DNA]</scope>
    <source>
        <strain evidence="1 2">441</strain>
    </source>
</reference>
<organism evidence="1 2">
    <name type="scientific">Pisolithus microcarpus 441</name>
    <dbReference type="NCBI Taxonomy" id="765257"/>
    <lineage>
        <taxon>Eukaryota</taxon>
        <taxon>Fungi</taxon>
        <taxon>Dikarya</taxon>
        <taxon>Basidiomycota</taxon>
        <taxon>Agaricomycotina</taxon>
        <taxon>Agaricomycetes</taxon>
        <taxon>Agaricomycetidae</taxon>
        <taxon>Boletales</taxon>
        <taxon>Sclerodermatineae</taxon>
        <taxon>Pisolithaceae</taxon>
        <taxon>Pisolithus</taxon>
    </lineage>
</organism>
<proteinExistence type="predicted"/>
<protein>
    <submittedName>
        <fullName evidence="1">Uncharacterized protein</fullName>
    </submittedName>
</protein>
<reference evidence="2" key="2">
    <citation type="submission" date="2015-01" db="EMBL/GenBank/DDBJ databases">
        <title>Evolutionary Origins and Diversification of the Mycorrhizal Mutualists.</title>
        <authorList>
            <consortium name="DOE Joint Genome Institute"/>
            <consortium name="Mycorrhizal Genomics Consortium"/>
            <person name="Kohler A."/>
            <person name="Kuo A."/>
            <person name="Nagy L.G."/>
            <person name="Floudas D."/>
            <person name="Copeland A."/>
            <person name="Barry K.W."/>
            <person name="Cichocki N."/>
            <person name="Veneault-Fourrey C."/>
            <person name="LaButti K."/>
            <person name="Lindquist E.A."/>
            <person name="Lipzen A."/>
            <person name="Lundell T."/>
            <person name="Morin E."/>
            <person name="Murat C."/>
            <person name="Riley R."/>
            <person name="Ohm R."/>
            <person name="Sun H."/>
            <person name="Tunlid A."/>
            <person name="Henrissat B."/>
            <person name="Grigoriev I.V."/>
            <person name="Hibbett D.S."/>
            <person name="Martin F."/>
        </authorList>
    </citation>
    <scope>NUCLEOTIDE SEQUENCE [LARGE SCALE GENOMIC DNA]</scope>
    <source>
        <strain evidence="2">441</strain>
    </source>
</reference>
<dbReference type="Proteomes" id="UP000054018">
    <property type="component" value="Unassembled WGS sequence"/>
</dbReference>
<dbReference type="HOGENOM" id="CLU_155624_1_0_1"/>
<accession>A0A0C9Z6A7</accession>
<gene>
    <name evidence="1" type="ORF">PISMIDRAFT_115131</name>
</gene>
<dbReference type="AlphaFoldDB" id="A0A0C9Z6A7"/>
<keyword evidence="2" id="KW-1185">Reference proteome</keyword>
<feature type="non-terminal residue" evidence="1">
    <location>
        <position position="1"/>
    </location>
</feature>
<dbReference type="EMBL" id="KN833890">
    <property type="protein sequence ID" value="KIK15458.1"/>
    <property type="molecule type" value="Genomic_DNA"/>
</dbReference>
<sequence>QISFTADVWSDSLCCPYLGMTACWIGQNINSCLTLEANLIAFHWLLGRHDGKALAKVALNMLDCSSVTLKVSQISINQIHLSVLRPLN</sequence>